<feature type="transmembrane region" description="Helical" evidence="1">
    <location>
        <begin position="20"/>
        <end position="39"/>
    </location>
</feature>
<gene>
    <name evidence="3" type="ORF">K435DRAFT_716082</name>
</gene>
<keyword evidence="1" id="KW-0472">Membrane</keyword>
<reference evidence="3 4" key="1">
    <citation type="journal article" date="2019" name="Nat. Ecol. Evol.">
        <title>Megaphylogeny resolves global patterns of mushroom evolution.</title>
        <authorList>
            <person name="Varga T."/>
            <person name="Krizsan K."/>
            <person name="Foldi C."/>
            <person name="Dima B."/>
            <person name="Sanchez-Garcia M."/>
            <person name="Sanchez-Ramirez S."/>
            <person name="Szollosi G.J."/>
            <person name="Szarkandi J.G."/>
            <person name="Papp V."/>
            <person name="Albert L."/>
            <person name="Andreopoulos W."/>
            <person name="Angelini C."/>
            <person name="Antonin V."/>
            <person name="Barry K.W."/>
            <person name="Bougher N.L."/>
            <person name="Buchanan P."/>
            <person name="Buyck B."/>
            <person name="Bense V."/>
            <person name="Catcheside P."/>
            <person name="Chovatia M."/>
            <person name="Cooper J."/>
            <person name="Damon W."/>
            <person name="Desjardin D."/>
            <person name="Finy P."/>
            <person name="Geml J."/>
            <person name="Haridas S."/>
            <person name="Hughes K."/>
            <person name="Justo A."/>
            <person name="Karasinski D."/>
            <person name="Kautmanova I."/>
            <person name="Kiss B."/>
            <person name="Kocsube S."/>
            <person name="Kotiranta H."/>
            <person name="LaButti K.M."/>
            <person name="Lechner B.E."/>
            <person name="Liimatainen K."/>
            <person name="Lipzen A."/>
            <person name="Lukacs Z."/>
            <person name="Mihaltcheva S."/>
            <person name="Morgado L.N."/>
            <person name="Niskanen T."/>
            <person name="Noordeloos M.E."/>
            <person name="Ohm R.A."/>
            <person name="Ortiz-Santana B."/>
            <person name="Ovrebo C."/>
            <person name="Racz N."/>
            <person name="Riley R."/>
            <person name="Savchenko A."/>
            <person name="Shiryaev A."/>
            <person name="Soop K."/>
            <person name="Spirin V."/>
            <person name="Szebenyi C."/>
            <person name="Tomsovsky M."/>
            <person name="Tulloss R.E."/>
            <person name="Uehling J."/>
            <person name="Grigoriev I.V."/>
            <person name="Vagvolgyi C."/>
            <person name="Papp T."/>
            <person name="Martin F.M."/>
            <person name="Miettinen O."/>
            <person name="Hibbett D.S."/>
            <person name="Nagy L.G."/>
        </authorList>
    </citation>
    <scope>NUCLEOTIDE SEQUENCE [LARGE SCALE GENOMIC DNA]</scope>
    <source>
        <strain evidence="3 4">CBS 962.96</strain>
    </source>
</reference>
<feature type="transmembrane region" description="Helical" evidence="1">
    <location>
        <begin position="96"/>
        <end position="116"/>
    </location>
</feature>
<proteinExistence type="predicted"/>
<feature type="domain" description="DUF6534" evidence="2">
    <location>
        <begin position="172"/>
        <end position="256"/>
    </location>
</feature>
<evidence type="ECO:0000259" key="2">
    <source>
        <dbReference type="Pfam" id="PF20152"/>
    </source>
</evidence>
<feature type="transmembrane region" description="Helical" evidence="1">
    <location>
        <begin position="51"/>
        <end position="76"/>
    </location>
</feature>
<dbReference type="Pfam" id="PF20152">
    <property type="entry name" value="DUF6534"/>
    <property type="match status" value="1"/>
</dbReference>
<feature type="transmembrane region" description="Helical" evidence="1">
    <location>
        <begin position="206"/>
        <end position="226"/>
    </location>
</feature>
<keyword evidence="4" id="KW-1185">Reference proteome</keyword>
<dbReference type="OrthoDB" id="2535105at2759"/>
<keyword evidence="1" id="KW-0812">Transmembrane</keyword>
<feature type="transmembrane region" description="Helical" evidence="1">
    <location>
        <begin position="232"/>
        <end position="253"/>
    </location>
</feature>
<feature type="transmembrane region" description="Helical" evidence="1">
    <location>
        <begin position="128"/>
        <end position="150"/>
    </location>
</feature>
<keyword evidence="1" id="KW-1133">Transmembrane helix</keyword>
<dbReference type="PANTHER" id="PTHR40465:SF1">
    <property type="entry name" value="DUF6534 DOMAIN-CONTAINING PROTEIN"/>
    <property type="match status" value="1"/>
</dbReference>
<name>A0A4S8MK00_DENBC</name>
<accession>A0A4S8MK00</accession>
<sequence>MSGIPPLSDTLAQGPDLGAVELAVVISSVLYGIAVIQTYNYYMAAFKNDKLALKLMVSLLCCLETGHSAALWIYLYRLTVIDFQDPSALPSYTWDLRISVILAAIICSIVQVFFSYRVFLLSQIPYYFGLYSSLSLVRLGFSLTLASQPITDITILVSEFRWLVISGTALGAFVDFSNTTALCIFLKTKQQSITSTNQLINRLILWTIETGLLTSICDVLQLITVICLKGKVVWIFFFIQSAKLYANVVLASLNGRISLRTAQAKSHILPSSLGPRGGTRSDSNQLEVRIEMSVDREVVRAESPSVGEMTLKIKDSESGLNHPVLE</sequence>
<evidence type="ECO:0000256" key="1">
    <source>
        <dbReference type="SAM" id="Phobius"/>
    </source>
</evidence>
<dbReference type="InterPro" id="IPR045339">
    <property type="entry name" value="DUF6534"/>
</dbReference>
<evidence type="ECO:0000313" key="4">
    <source>
        <dbReference type="Proteomes" id="UP000297245"/>
    </source>
</evidence>
<evidence type="ECO:0000313" key="3">
    <source>
        <dbReference type="EMBL" id="THV03098.1"/>
    </source>
</evidence>
<dbReference type="PANTHER" id="PTHR40465">
    <property type="entry name" value="CHROMOSOME 1, WHOLE GENOME SHOTGUN SEQUENCE"/>
    <property type="match status" value="1"/>
</dbReference>
<organism evidence="3 4">
    <name type="scientific">Dendrothele bispora (strain CBS 962.96)</name>
    <dbReference type="NCBI Taxonomy" id="1314807"/>
    <lineage>
        <taxon>Eukaryota</taxon>
        <taxon>Fungi</taxon>
        <taxon>Dikarya</taxon>
        <taxon>Basidiomycota</taxon>
        <taxon>Agaricomycotina</taxon>
        <taxon>Agaricomycetes</taxon>
        <taxon>Agaricomycetidae</taxon>
        <taxon>Agaricales</taxon>
        <taxon>Agaricales incertae sedis</taxon>
        <taxon>Dendrothele</taxon>
    </lineage>
</organism>
<dbReference type="AlphaFoldDB" id="A0A4S8MK00"/>
<dbReference type="EMBL" id="ML179070">
    <property type="protein sequence ID" value="THV03098.1"/>
    <property type="molecule type" value="Genomic_DNA"/>
</dbReference>
<feature type="transmembrane region" description="Helical" evidence="1">
    <location>
        <begin position="162"/>
        <end position="186"/>
    </location>
</feature>
<dbReference type="Proteomes" id="UP000297245">
    <property type="component" value="Unassembled WGS sequence"/>
</dbReference>
<protein>
    <recommendedName>
        <fullName evidence="2">DUF6534 domain-containing protein</fullName>
    </recommendedName>
</protein>